<sequence>MAVLVKQPRRNIWSRLRWIIIKRTIMADQFLSVRLLQMINLVMVVKISVHKSWMASADAIRAADPTMGSNHLESWDKTLKAFEDLGMIVGFLHARIHKLVSLSRESQTIIELKRTERVAAEDEMSSLNEKLSNVRALIEKLDSEIAALQVKNEELDFVFKEVAHDPW</sequence>
<reference evidence="2" key="1">
    <citation type="submission" date="2020-06" db="EMBL/GenBank/DDBJ databases">
        <authorList>
            <person name="Li T."/>
            <person name="Hu X."/>
            <person name="Zhang T."/>
            <person name="Song X."/>
            <person name="Zhang H."/>
            <person name="Dai N."/>
            <person name="Sheng W."/>
            <person name="Hou X."/>
            <person name="Wei L."/>
        </authorList>
    </citation>
    <scope>NUCLEOTIDE SEQUENCE</scope>
    <source>
        <strain evidence="2">3651</strain>
        <tissue evidence="2">Leaf</tissue>
    </source>
</reference>
<reference evidence="2" key="2">
    <citation type="journal article" date="2024" name="Plant">
        <title>Genomic evolution and insights into agronomic trait innovations of Sesamum species.</title>
        <authorList>
            <person name="Miao H."/>
            <person name="Wang L."/>
            <person name="Qu L."/>
            <person name="Liu H."/>
            <person name="Sun Y."/>
            <person name="Le M."/>
            <person name="Wang Q."/>
            <person name="Wei S."/>
            <person name="Zheng Y."/>
            <person name="Lin W."/>
            <person name="Duan Y."/>
            <person name="Cao H."/>
            <person name="Xiong S."/>
            <person name="Wang X."/>
            <person name="Wei L."/>
            <person name="Li C."/>
            <person name="Ma Q."/>
            <person name="Ju M."/>
            <person name="Zhao R."/>
            <person name="Li G."/>
            <person name="Mu C."/>
            <person name="Tian Q."/>
            <person name="Mei H."/>
            <person name="Zhang T."/>
            <person name="Gao T."/>
            <person name="Zhang H."/>
        </authorList>
    </citation>
    <scope>NUCLEOTIDE SEQUENCE</scope>
    <source>
        <strain evidence="2">3651</strain>
    </source>
</reference>
<proteinExistence type="predicted"/>
<keyword evidence="1" id="KW-0175">Coiled coil</keyword>
<accession>A0AAE2CJ79</accession>
<comment type="caution">
    <text evidence="2">The sequence shown here is derived from an EMBL/GenBank/DDBJ whole genome shotgun (WGS) entry which is preliminary data.</text>
</comment>
<dbReference type="Proteomes" id="UP001293254">
    <property type="component" value="Unassembled WGS sequence"/>
</dbReference>
<name>A0AAE2CJ79_9LAMI</name>
<dbReference type="EMBL" id="JACGWO010000007">
    <property type="protein sequence ID" value="KAK4423964.1"/>
    <property type="molecule type" value="Genomic_DNA"/>
</dbReference>
<organism evidence="2 3">
    <name type="scientific">Sesamum alatum</name>
    <dbReference type="NCBI Taxonomy" id="300844"/>
    <lineage>
        <taxon>Eukaryota</taxon>
        <taxon>Viridiplantae</taxon>
        <taxon>Streptophyta</taxon>
        <taxon>Embryophyta</taxon>
        <taxon>Tracheophyta</taxon>
        <taxon>Spermatophyta</taxon>
        <taxon>Magnoliopsida</taxon>
        <taxon>eudicotyledons</taxon>
        <taxon>Gunneridae</taxon>
        <taxon>Pentapetalae</taxon>
        <taxon>asterids</taxon>
        <taxon>lamiids</taxon>
        <taxon>Lamiales</taxon>
        <taxon>Pedaliaceae</taxon>
        <taxon>Sesamum</taxon>
    </lineage>
</organism>
<keyword evidence="3" id="KW-1185">Reference proteome</keyword>
<protein>
    <submittedName>
        <fullName evidence="2">Uncharacterized protein</fullName>
    </submittedName>
</protein>
<gene>
    <name evidence="2" type="ORF">Salat_1979300</name>
</gene>
<evidence type="ECO:0000313" key="3">
    <source>
        <dbReference type="Proteomes" id="UP001293254"/>
    </source>
</evidence>
<evidence type="ECO:0000256" key="1">
    <source>
        <dbReference type="SAM" id="Coils"/>
    </source>
</evidence>
<dbReference type="AlphaFoldDB" id="A0AAE2CJ79"/>
<feature type="coiled-coil region" evidence="1">
    <location>
        <begin position="110"/>
        <end position="151"/>
    </location>
</feature>
<evidence type="ECO:0000313" key="2">
    <source>
        <dbReference type="EMBL" id="KAK4423964.1"/>
    </source>
</evidence>